<feature type="compositionally biased region" description="Basic residues" evidence="1">
    <location>
        <begin position="13"/>
        <end position="23"/>
    </location>
</feature>
<dbReference type="AlphaFoldDB" id="A0AAV7UA40"/>
<evidence type="ECO:0000313" key="2">
    <source>
        <dbReference type="EMBL" id="KAJ1185234.1"/>
    </source>
</evidence>
<comment type="caution">
    <text evidence="2">The sequence shown here is derived from an EMBL/GenBank/DDBJ whole genome shotgun (WGS) entry which is preliminary data.</text>
</comment>
<feature type="compositionally biased region" description="Basic and acidic residues" evidence="1">
    <location>
        <begin position="90"/>
        <end position="127"/>
    </location>
</feature>
<dbReference type="Proteomes" id="UP001066276">
    <property type="component" value="Chromosome 3_1"/>
</dbReference>
<feature type="region of interest" description="Disordered" evidence="1">
    <location>
        <begin position="1"/>
        <end position="137"/>
    </location>
</feature>
<evidence type="ECO:0000256" key="1">
    <source>
        <dbReference type="SAM" id="MobiDB-lite"/>
    </source>
</evidence>
<feature type="compositionally biased region" description="Basic residues" evidence="1">
    <location>
        <begin position="128"/>
        <end position="137"/>
    </location>
</feature>
<gene>
    <name evidence="2" type="ORF">NDU88_002028</name>
</gene>
<keyword evidence="3" id="KW-1185">Reference proteome</keyword>
<proteinExistence type="predicted"/>
<reference evidence="2" key="1">
    <citation type="journal article" date="2022" name="bioRxiv">
        <title>Sequencing and chromosome-scale assembly of the giantPleurodeles waltlgenome.</title>
        <authorList>
            <person name="Brown T."/>
            <person name="Elewa A."/>
            <person name="Iarovenko S."/>
            <person name="Subramanian E."/>
            <person name="Araus A.J."/>
            <person name="Petzold A."/>
            <person name="Susuki M."/>
            <person name="Suzuki K.-i.T."/>
            <person name="Hayashi T."/>
            <person name="Toyoda A."/>
            <person name="Oliveira C."/>
            <person name="Osipova E."/>
            <person name="Leigh N.D."/>
            <person name="Simon A."/>
            <person name="Yun M.H."/>
        </authorList>
    </citation>
    <scope>NUCLEOTIDE SEQUENCE</scope>
    <source>
        <strain evidence="2">20211129_DDA</strain>
        <tissue evidence="2">Liver</tissue>
    </source>
</reference>
<name>A0AAV7UA40_PLEWA</name>
<accession>A0AAV7UA40</accession>
<sequence>MKKGRRETQRGETRRKKLSRGTARKLENETGATRCIPHSLTSEELEGTLPHCEREAVSGLNTEDDAASPKPSNPSPRGMPESVSPGRHYTFREEIREKNAREEEERARDLETPENANSERRDEVRSERRAKKYAGRT</sequence>
<dbReference type="EMBL" id="JANPWB010000005">
    <property type="protein sequence ID" value="KAJ1185234.1"/>
    <property type="molecule type" value="Genomic_DNA"/>
</dbReference>
<protein>
    <submittedName>
        <fullName evidence="2">Uncharacterized protein</fullName>
    </submittedName>
</protein>
<evidence type="ECO:0000313" key="3">
    <source>
        <dbReference type="Proteomes" id="UP001066276"/>
    </source>
</evidence>
<feature type="compositionally biased region" description="Basic and acidic residues" evidence="1">
    <location>
        <begin position="1"/>
        <end position="12"/>
    </location>
</feature>
<organism evidence="2 3">
    <name type="scientific">Pleurodeles waltl</name>
    <name type="common">Iberian ribbed newt</name>
    <dbReference type="NCBI Taxonomy" id="8319"/>
    <lineage>
        <taxon>Eukaryota</taxon>
        <taxon>Metazoa</taxon>
        <taxon>Chordata</taxon>
        <taxon>Craniata</taxon>
        <taxon>Vertebrata</taxon>
        <taxon>Euteleostomi</taxon>
        <taxon>Amphibia</taxon>
        <taxon>Batrachia</taxon>
        <taxon>Caudata</taxon>
        <taxon>Salamandroidea</taxon>
        <taxon>Salamandridae</taxon>
        <taxon>Pleurodelinae</taxon>
        <taxon>Pleurodeles</taxon>
    </lineage>
</organism>